<proteinExistence type="predicted"/>
<protein>
    <submittedName>
        <fullName evidence="1">Uncharacterized protein</fullName>
    </submittedName>
</protein>
<comment type="caution">
    <text evidence="1">The sequence shown here is derived from an EMBL/GenBank/DDBJ whole genome shotgun (WGS) entry which is preliminary data.</text>
</comment>
<keyword evidence="2" id="KW-1185">Reference proteome</keyword>
<dbReference type="EMBL" id="CM056793">
    <property type="protein sequence ID" value="KAJ8715133.1"/>
    <property type="molecule type" value="Genomic_DNA"/>
</dbReference>
<organism evidence="1 2">
    <name type="scientific">Mythimna loreyi</name>
    <dbReference type="NCBI Taxonomy" id="667449"/>
    <lineage>
        <taxon>Eukaryota</taxon>
        <taxon>Metazoa</taxon>
        <taxon>Ecdysozoa</taxon>
        <taxon>Arthropoda</taxon>
        <taxon>Hexapoda</taxon>
        <taxon>Insecta</taxon>
        <taxon>Pterygota</taxon>
        <taxon>Neoptera</taxon>
        <taxon>Endopterygota</taxon>
        <taxon>Lepidoptera</taxon>
        <taxon>Glossata</taxon>
        <taxon>Ditrysia</taxon>
        <taxon>Noctuoidea</taxon>
        <taxon>Noctuidae</taxon>
        <taxon>Noctuinae</taxon>
        <taxon>Hadenini</taxon>
        <taxon>Mythimna</taxon>
    </lineage>
</organism>
<reference evidence="1" key="1">
    <citation type="submission" date="2023-03" db="EMBL/GenBank/DDBJ databases">
        <title>Chromosome-level genomes of two armyworms, Mythimna separata and Mythimna loreyi, provide insights into the biosynthesis and reception of sex pheromones.</title>
        <authorList>
            <person name="Zhao H."/>
        </authorList>
    </citation>
    <scope>NUCLEOTIDE SEQUENCE</scope>
    <source>
        <strain evidence="1">BeijingLab</strain>
    </source>
</reference>
<accession>A0ACC2QJ60</accession>
<sequence>MKRNIHNSTISINESTSEASHKDAVTSTESHPSLDVALIEPTRPTATTPTTYASFYWLINYIKMCISRLANDVYTSFMSAWFPGRVLLPPHILHLIEVQDTLRAERESHTVTYSRVCSPSLSMRKIVNAFKYYLLSSEDEAGIHYSAKDLGYLANDREPMFVIVDSSCVSNPSSKELLIENRFHTRDPVVKRHFNKNVKPVDVPSTSREHGNDLLPPLLLESDSTDEMQMVDINLQSDNDLLISAESECDNDSIVMSYLKNKDTFLDLEGTLMSTKKKASLLDSVPKMETIVESELFNTFPLVPKASPTFDFHKNGDETN</sequence>
<evidence type="ECO:0000313" key="1">
    <source>
        <dbReference type="EMBL" id="KAJ8715133.1"/>
    </source>
</evidence>
<name>A0ACC2QJ60_9NEOP</name>
<dbReference type="Proteomes" id="UP001231649">
    <property type="component" value="Chromosome 17"/>
</dbReference>
<evidence type="ECO:0000313" key="2">
    <source>
        <dbReference type="Proteomes" id="UP001231649"/>
    </source>
</evidence>
<gene>
    <name evidence="1" type="ORF">PYW08_005114</name>
</gene>